<dbReference type="NCBIfam" id="TIGR02698">
    <property type="entry name" value="CopY_TcrY"/>
    <property type="match status" value="1"/>
</dbReference>
<accession>A0A1H0PX66</accession>
<protein>
    <submittedName>
        <fullName evidence="5">Copper transport repressor, CopY/TcrY family</fullName>
    </submittedName>
</protein>
<reference evidence="5 6" key="1">
    <citation type="submission" date="2016-10" db="EMBL/GenBank/DDBJ databases">
        <authorList>
            <person name="de Groot N.N."/>
        </authorList>
    </citation>
    <scope>NUCLEOTIDE SEQUENCE [LARGE SCALE GENOMIC DNA]</scope>
    <source>
        <strain evidence="5 6">Sb04</strain>
    </source>
</reference>
<dbReference type="EMBL" id="FNJK01000005">
    <property type="protein sequence ID" value="SDP09644.1"/>
    <property type="molecule type" value="Genomic_DNA"/>
</dbReference>
<keyword evidence="4" id="KW-0804">Transcription</keyword>
<evidence type="ECO:0000256" key="3">
    <source>
        <dbReference type="ARBA" id="ARBA00023125"/>
    </source>
</evidence>
<dbReference type="InterPro" id="IPR005650">
    <property type="entry name" value="BlaI_family"/>
</dbReference>
<dbReference type="Pfam" id="PF03965">
    <property type="entry name" value="Penicillinase_R"/>
    <property type="match status" value="1"/>
</dbReference>
<dbReference type="InterPro" id="IPR036390">
    <property type="entry name" value="WH_DNA-bd_sf"/>
</dbReference>
<dbReference type="OrthoDB" id="1849040at2"/>
<dbReference type="Proteomes" id="UP000183816">
    <property type="component" value="Unassembled WGS sequence"/>
</dbReference>
<evidence type="ECO:0000256" key="4">
    <source>
        <dbReference type="ARBA" id="ARBA00023163"/>
    </source>
</evidence>
<organism evidence="5 6">
    <name type="scientific">Streptococcus equinus</name>
    <name type="common">Streptococcus bovis</name>
    <dbReference type="NCBI Taxonomy" id="1335"/>
    <lineage>
        <taxon>Bacteria</taxon>
        <taxon>Bacillati</taxon>
        <taxon>Bacillota</taxon>
        <taxon>Bacilli</taxon>
        <taxon>Lactobacillales</taxon>
        <taxon>Streptococcaceae</taxon>
        <taxon>Streptococcus</taxon>
    </lineage>
</organism>
<dbReference type="SUPFAM" id="SSF46785">
    <property type="entry name" value="Winged helix' DNA-binding domain"/>
    <property type="match status" value="1"/>
</dbReference>
<gene>
    <name evidence="5" type="ORF">SAMN05216347_10547</name>
</gene>
<comment type="similarity">
    <text evidence="1">Belongs to the BlaI transcriptional regulatory family.</text>
</comment>
<dbReference type="GO" id="GO:0045892">
    <property type="term" value="P:negative regulation of DNA-templated transcription"/>
    <property type="evidence" value="ECO:0007669"/>
    <property type="project" value="InterPro"/>
</dbReference>
<evidence type="ECO:0000256" key="1">
    <source>
        <dbReference type="ARBA" id="ARBA00011046"/>
    </source>
</evidence>
<proteinExistence type="inferred from homology"/>
<dbReference type="InterPro" id="IPR036388">
    <property type="entry name" value="WH-like_DNA-bd_sf"/>
</dbReference>
<sequence>MSISKSEWEIMRVIWTKDAATSGQILDILGEKNSWTSSTVKTFLKRLVDKGYLTRKRSGKSYLYSSTLTEQDAMNQQVDDLFDKFCQRKHTMILKHLLKETPMTLTDIAALQALLLAKKEEALDEVPCNCIPGQCRCKEHFDL</sequence>
<evidence type="ECO:0000313" key="5">
    <source>
        <dbReference type="EMBL" id="SDP09644.1"/>
    </source>
</evidence>
<evidence type="ECO:0000256" key="2">
    <source>
        <dbReference type="ARBA" id="ARBA00023015"/>
    </source>
</evidence>
<keyword evidence="2" id="KW-0805">Transcription regulation</keyword>
<dbReference type="GO" id="GO:0003677">
    <property type="term" value="F:DNA binding"/>
    <property type="evidence" value="ECO:0007669"/>
    <property type="project" value="UniProtKB-KW"/>
</dbReference>
<dbReference type="InterPro" id="IPR014071">
    <property type="entry name" value="Cu_transp_CopY/TcrY"/>
</dbReference>
<name>A0A1H0PX66_STREI</name>
<dbReference type="RefSeq" id="WP_074482638.1">
    <property type="nucleotide sequence ID" value="NZ_FNJK01000005.1"/>
</dbReference>
<evidence type="ECO:0000313" key="6">
    <source>
        <dbReference type="Proteomes" id="UP000183816"/>
    </source>
</evidence>
<dbReference type="AlphaFoldDB" id="A0A1H0PX66"/>
<keyword evidence="3" id="KW-0238">DNA-binding</keyword>
<dbReference type="PIRSF" id="PIRSF019455">
    <property type="entry name" value="CopR_AtkY"/>
    <property type="match status" value="1"/>
</dbReference>
<dbReference type="Gene3D" id="1.10.10.10">
    <property type="entry name" value="Winged helix-like DNA-binding domain superfamily/Winged helix DNA-binding domain"/>
    <property type="match status" value="1"/>
</dbReference>